<keyword evidence="3 9" id="KW-0813">Transport</keyword>
<dbReference type="EMBL" id="AP022620">
    <property type="protein sequence ID" value="BBZ78166.1"/>
    <property type="molecule type" value="Genomic_DNA"/>
</dbReference>
<dbReference type="InterPro" id="IPR029020">
    <property type="entry name" value="Ammonium/urea_transptr"/>
</dbReference>
<dbReference type="RefSeq" id="WP_163805371.1">
    <property type="nucleotide sequence ID" value="NZ_AP022620.1"/>
</dbReference>
<evidence type="ECO:0000256" key="1">
    <source>
        <dbReference type="ARBA" id="ARBA00004141"/>
    </source>
</evidence>
<gene>
    <name evidence="11" type="primary">amt</name>
    <name evidence="11" type="ORF">MANY_35030</name>
</gene>
<dbReference type="Gene3D" id="1.10.3430.10">
    <property type="entry name" value="Ammonium transporter AmtB like domains"/>
    <property type="match status" value="1"/>
</dbReference>
<feature type="transmembrane region" description="Helical" evidence="9">
    <location>
        <begin position="167"/>
        <end position="192"/>
    </location>
</feature>
<dbReference type="Pfam" id="PF00909">
    <property type="entry name" value="Ammonium_transp"/>
    <property type="match status" value="1"/>
</dbReference>
<dbReference type="InterPro" id="IPR001905">
    <property type="entry name" value="Ammonium_transpt"/>
</dbReference>
<feature type="transmembrane region" description="Helical" evidence="9">
    <location>
        <begin position="360"/>
        <end position="385"/>
    </location>
</feature>
<dbReference type="GO" id="GO:0005886">
    <property type="term" value="C:plasma membrane"/>
    <property type="evidence" value="ECO:0007669"/>
    <property type="project" value="UniProtKB-SubCell"/>
</dbReference>
<dbReference type="NCBIfam" id="TIGR00836">
    <property type="entry name" value="amt"/>
    <property type="match status" value="1"/>
</dbReference>
<feature type="transmembrane region" description="Helical" evidence="9">
    <location>
        <begin position="6"/>
        <end position="27"/>
    </location>
</feature>
<feature type="domain" description="Ammonium transporter AmtB-like" evidence="10">
    <location>
        <begin position="7"/>
        <end position="412"/>
    </location>
</feature>
<accession>A0A6N4W890</accession>
<evidence type="ECO:0000256" key="2">
    <source>
        <dbReference type="ARBA" id="ARBA00005887"/>
    </source>
</evidence>
<dbReference type="AlphaFoldDB" id="A0A6N4W890"/>
<dbReference type="PANTHER" id="PTHR43029">
    <property type="entry name" value="AMMONIUM TRANSPORTER MEP2"/>
    <property type="match status" value="1"/>
</dbReference>
<feature type="transmembrane region" description="Helical" evidence="9">
    <location>
        <begin position="90"/>
        <end position="113"/>
    </location>
</feature>
<feature type="transmembrane region" description="Helical" evidence="9">
    <location>
        <begin position="39"/>
        <end position="70"/>
    </location>
</feature>
<dbReference type="GO" id="GO:0008519">
    <property type="term" value="F:ammonium channel activity"/>
    <property type="evidence" value="ECO:0007669"/>
    <property type="project" value="InterPro"/>
</dbReference>
<comment type="similarity">
    <text evidence="2 9">Belongs to the ammonia transporter channel (TC 1.A.11.2) family.</text>
</comment>
<evidence type="ECO:0000256" key="7">
    <source>
        <dbReference type="ARBA" id="ARBA00023177"/>
    </source>
</evidence>
<comment type="subcellular location">
    <subcellularLocation>
        <location evidence="9">Cell membrane</location>
        <topology evidence="9">Multi-pass membrane protein</topology>
    </subcellularLocation>
    <subcellularLocation>
        <location evidence="1">Membrane</location>
        <topology evidence="1">Multi-pass membrane protein</topology>
    </subcellularLocation>
</comment>
<feature type="transmembrane region" description="Helical" evidence="9">
    <location>
        <begin position="319"/>
        <end position="340"/>
    </location>
</feature>
<keyword evidence="5 9" id="KW-1133">Transmembrane helix</keyword>
<sequence length="417" mass="43197">MDTGTTAFMLCCIIGLTMMIPGLALFYGGMVSVKSSTNMMMMTFGAVAVVGVLWVLFGFSMTFGTSYGGFVGNFTEFLGMKNLMDPQTTISGLPVSLFALFQALFAAITVALVSGAAADRMKFAAWMVFATVWAVLVYFPVAHWVFAFDGVVTKDSVGGWIANSLKAIDFAGGTAVHINAGAAALAVAIVLGKGASWGKLRKPHNVPLTLLGAGLLWAGWYAFNGGSALAAGNSAAIVMVTTFVATCAATLAWLAVEKIKDGHVTGVGAAAGAITGLVAITPACGSVTPVGAIILGLVAGAICPYAVGLKEKFGYDDSLDVVGVHLVGGVIGTLLIGFLASDTMPNKINGVFYGGGFDQLWRQAVAAGAVMIYSFAIAYGIAFAIKKTMGIRISPEEEEKGIDAHVHRDLAYELEYA</sequence>
<organism evidence="11 12">
    <name type="scientific">Mycolicibacterium anyangense</name>
    <dbReference type="NCBI Taxonomy" id="1431246"/>
    <lineage>
        <taxon>Bacteria</taxon>
        <taxon>Bacillati</taxon>
        <taxon>Actinomycetota</taxon>
        <taxon>Actinomycetes</taxon>
        <taxon>Mycobacteriales</taxon>
        <taxon>Mycobacteriaceae</taxon>
        <taxon>Mycolicibacterium</taxon>
    </lineage>
</organism>
<reference evidence="11 12" key="1">
    <citation type="journal article" date="2019" name="Emerg. Microbes Infect.">
        <title>Comprehensive subspecies identification of 175 nontuberculous mycobacteria species based on 7547 genomic profiles.</title>
        <authorList>
            <person name="Matsumoto Y."/>
            <person name="Kinjo T."/>
            <person name="Motooka D."/>
            <person name="Nabeya D."/>
            <person name="Jung N."/>
            <person name="Uechi K."/>
            <person name="Horii T."/>
            <person name="Iida T."/>
            <person name="Fujita J."/>
            <person name="Nakamura S."/>
        </authorList>
    </citation>
    <scope>NUCLEOTIDE SEQUENCE [LARGE SCALE GENOMIC DNA]</scope>
    <source>
        <strain evidence="11 12">JCM 30275</strain>
    </source>
</reference>
<dbReference type="InterPro" id="IPR024041">
    <property type="entry name" value="NH4_transpt_AmtB-like_dom"/>
</dbReference>
<evidence type="ECO:0000256" key="4">
    <source>
        <dbReference type="ARBA" id="ARBA00022692"/>
    </source>
</evidence>
<evidence type="ECO:0000256" key="6">
    <source>
        <dbReference type="ARBA" id="ARBA00023136"/>
    </source>
</evidence>
<feature type="transmembrane region" description="Helical" evidence="9">
    <location>
        <begin position="125"/>
        <end position="147"/>
    </location>
</feature>
<protein>
    <recommendedName>
        <fullName evidence="8 9">Ammonium transporter</fullName>
    </recommendedName>
</protein>
<evidence type="ECO:0000259" key="10">
    <source>
        <dbReference type="Pfam" id="PF00909"/>
    </source>
</evidence>
<keyword evidence="6 9" id="KW-0472">Membrane</keyword>
<feature type="transmembrane region" description="Helical" evidence="9">
    <location>
        <begin position="204"/>
        <end position="223"/>
    </location>
</feature>
<evidence type="ECO:0000313" key="12">
    <source>
        <dbReference type="Proteomes" id="UP000467249"/>
    </source>
</evidence>
<dbReference type="KEGG" id="many:MANY_35030"/>
<dbReference type="SUPFAM" id="SSF111352">
    <property type="entry name" value="Ammonium transporter"/>
    <property type="match status" value="1"/>
</dbReference>
<proteinExistence type="inferred from homology"/>
<evidence type="ECO:0000256" key="9">
    <source>
        <dbReference type="RuleBase" id="RU362002"/>
    </source>
</evidence>
<dbReference type="Proteomes" id="UP000467249">
    <property type="component" value="Chromosome"/>
</dbReference>
<feature type="transmembrane region" description="Helical" evidence="9">
    <location>
        <begin position="263"/>
        <end position="281"/>
    </location>
</feature>
<keyword evidence="4 9" id="KW-0812">Transmembrane</keyword>
<feature type="transmembrane region" description="Helical" evidence="9">
    <location>
        <begin position="287"/>
        <end position="307"/>
    </location>
</feature>
<name>A0A6N4W890_9MYCO</name>
<evidence type="ECO:0000256" key="3">
    <source>
        <dbReference type="ARBA" id="ARBA00022448"/>
    </source>
</evidence>
<evidence type="ECO:0000313" key="11">
    <source>
        <dbReference type="EMBL" id="BBZ78166.1"/>
    </source>
</evidence>
<keyword evidence="7 9" id="KW-0924">Ammonia transport</keyword>
<keyword evidence="12" id="KW-1185">Reference proteome</keyword>
<evidence type="ECO:0000256" key="5">
    <source>
        <dbReference type="ARBA" id="ARBA00022989"/>
    </source>
</evidence>
<dbReference type="PANTHER" id="PTHR43029:SF10">
    <property type="entry name" value="AMMONIUM TRANSPORTER MEP2"/>
    <property type="match status" value="1"/>
</dbReference>
<feature type="transmembrane region" description="Helical" evidence="9">
    <location>
        <begin position="235"/>
        <end position="256"/>
    </location>
</feature>
<evidence type="ECO:0000256" key="8">
    <source>
        <dbReference type="ARBA" id="ARBA00050025"/>
    </source>
</evidence>